<dbReference type="SUPFAM" id="SSF52540">
    <property type="entry name" value="P-loop containing nucleoside triphosphate hydrolases"/>
    <property type="match status" value="1"/>
</dbReference>
<dbReference type="InterPro" id="IPR027417">
    <property type="entry name" value="P-loop_NTPase"/>
</dbReference>
<evidence type="ECO:0000256" key="1">
    <source>
        <dbReference type="ARBA" id="ARBA00023027"/>
    </source>
</evidence>
<protein>
    <submittedName>
        <fullName evidence="3">Disease resistance-like protein DSC2</fullName>
    </submittedName>
</protein>
<dbReference type="PANTHER" id="PTHR11017">
    <property type="entry name" value="LEUCINE-RICH REPEAT-CONTAINING PROTEIN"/>
    <property type="match status" value="1"/>
</dbReference>
<dbReference type="Pfam" id="PF01582">
    <property type="entry name" value="TIR"/>
    <property type="match status" value="1"/>
</dbReference>
<comment type="caution">
    <text evidence="3">The sequence shown here is derived from an EMBL/GenBank/DDBJ whole genome shotgun (WGS) entry which is preliminary data.</text>
</comment>
<dbReference type="Gene3D" id="3.40.50.10140">
    <property type="entry name" value="Toll/interleukin-1 receptor homology (TIR) domain"/>
    <property type="match status" value="1"/>
</dbReference>
<dbReference type="InterPro" id="IPR044974">
    <property type="entry name" value="Disease_R_plants"/>
</dbReference>
<dbReference type="FunFam" id="3.40.50.10140:FF:000007">
    <property type="entry name" value="Disease resistance protein (TIR-NBS-LRR class)"/>
    <property type="match status" value="1"/>
</dbReference>
<organism evidence="3 4">
    <name type="scientific">Cardamine amara subsp. amara</name>
    <dbReference type="NCBI Taxonomy" id="228776"/>
    <lineage>
        <taxon>Eukaryota</taxon>
        <taxon>Viridiplantae</taxon>
        <taxon>Streptophyta</taxon>
        <taxon>Embryophyta</taxon>
        <taxon>Tracheophyta</taxon>
        <taxon>Spermatophyta</taxon>
        <taxon>Magnoliopsida</taxon>
        <taxon>eudicotyledons</taxon>
        <taxon>Gunneridae</taxon>
        <taxon>Pentapetalae</taxon>
        <taxon>rosids</taxon>
        <taxon>malvids</taxon>
        <taxon>Brassicales</taxon>
        <taxon>Brassicaceae</taxon>
        <taxon>Cardamineae</taxon>
        <taxon>Cardamine</taxon>
    </lineage>
</organism>
<keyword evidence="1" id="KW-0520">NAD</keyword>
<dbReference type="SMART" id="SM00255">
    <property type="entry name" value="TIR"/>
    <property type="match status" value="1"/>
</dbReference>
<dbReference type="SUPFAM" id="SSF52200">
    <property type="entry name" value="Toll/Interleukin receptor TIR domain"/>
    <property type="match status" value="1"/>
</dbReference>
<evidence type="ECO:0000259" key="2">
    <source>
        <dbReference type="PROSITE" id="PS50104"/>
    </source>
</evidence>
<evidence type="ECO:0000313" key="4">
    <source>
        <dbReference type="Proteomes" id="UP001558713"/>
    </source>
</evidence>
<proteinExistence type="predicted"/>
<dbReference type="PANTHER" id="PTHR11017:SF291">
    <property type="entry name" value="ADP-RIBOSYL CYCLASE_CYCLIC ADP-RIBOSE HYDROLASE-RELATED"/>
    <property type="match status" value="1"/>
</dbReference>
<dbReference type="AlphaFoldDB" id="A0ABD1ADK5"/>
<dbReference type="InterPro" id="IPR002182">
    <property type="entry name" value="NB-ARC"/>
</dbReference>
<dbReference type="Proteomes" id="UP001558713">
    <property type="component" value="Unassembled WGS sequence"/>
</dbReference>
<dbReference type="Pfam" id="PF00931">
    <property type="entry name" value="NB-ARC"/>
    <property type="match status" value="1"/>
</dbReference>
<dbReference type="Gene3D" id="3.40.50.300">
    <property type="entry name" value="P-loop containing nucleotide triphosphate hydrolases"/>
    <property type="match status" value="1"/>
</dbReference>
<accession>A0ABD1ADK5</accession>
<name>A0ABD1ADK5_CARAN</name>
<dbReference type="PROSITE" id="PS50104">
    <property type="entry name" value="TIR"/>
    <property type="match status" value="1"/>
</dbReference>
<dbReference type="InterPro" id="IPR000157">
    <property type="entry name" value="TIR_dom"/>
</dbReference>
<keyword evidence="4" id="KW-1185">Reference proteome</keyword>
<feature type="domain" description="TIR" evidence="2">
    <location>
        <begin position="8"/>
        <end position="172"/>
    </location>
</feature>
<gene>
    <name evidence="3" type="ORF">V5N11_008720</name>
</gene>
<dbReference type="InterPro" id="IPR035897">
    <property type="entry name" value="Toll_tir_struct_dom_sf"/>
</dbReference>
<dbReference type="EMBL" id="JBANAX010000643">
    <property type="protein sequence ID" value="KAL1199500.1"/>
    <property type="molecule type" value="Genomic_DNA"/>
</dbReference>
<reference evidence="3 4" key="1">
    <citation type="submission" date="2024-04" db="EMBL/GenBank/DDBJ databases">
        <title>Genome assembly C_amara_ONT_v2.</title>
        <authorList>
            <person name="Yant L."/>
            <person name="Moore C."/>
            <person name="Slenker M."/>
        </authorList>
    </citation>
    <scope>NUCLEOTIDE SEQUENCE [LARGE SCALE GENOMIC DNA]</scope>
    <source>
        <tissue evidence="3">Leaf</tissue>
    </source>
</reference>
<evidence type="ECO:0000313" key="3">
    <source>
        <dbReference type="EMBL" id="KAL1199500.1"/>
    </source>
</evidence>
<sequence>MDSSSRIKRYHVFTSFHGPDVRKGFLSHLHAHFASKGITTFKDQEIERGHTIKPELVQAIRESRISIVVLSKKYSSSSWCLDELVEIFNCKQDQEQTVMSIFYEVDPTDVRKQRGDFGSAFKKTCRGKSKEVKQRWSKALTDVANIAGEDSLRWGNEADMIQKIATDVSNILNLIRSWVFEEMGVFLEPSVNSLLQELRLESDDVKMIGIRRCPRVSKTTVARALYNQLSSSFSLRCFMGNLKGSCKIDDYDSKLSLQNQLLSKIFNQRDVRVHHLGAIKEWLHDQRVLIILDDVDDLEQLKTLAKELSWFGSGSRIIVTTEKKKILKAHGINHIYPVSRIEAIWNTVCSREAVLIS</sequence>